<reference evidence="2" key="1">
    <citation type="submission" date="2018-09" db="EMBL/GenBank/DDBJ databases">
        <title>Acidovorax cavernicola nov. sp. isolated from Gruta de las Maravillas (Aracena, Spain).</title>
        <authorList>
            <person name="Jurado V."/>
            <person name="Gutierrez-Patricio S."/>
            <person name="Gonzalez-Pimentel J.L."/>
            <person name="Miller A.Z."/>
            <person name="Laiz L."/>
            <person name="Saiz-Jimenez C."/>
        </authorList>
    </citation>
    <scope>NUCLEOTIDE SEQUENCE [LARGE SCALE GENOMIC DNA]</scope>
    <source>
        <strain evidence="2">1011MAR3C25</strain>
    </source>
</reference>
<accession>A0A418T812</accession>
<dbReference type="Proteomes" id="UP000284202">
    <property type="component" value="Unassembled WGS sequence"/>
</dbReference>
<keyword evidence="2" id="KW-1185">Reference proteome</keyword>
<evidence type="ECO:0000313" key="2">
    <source>
        <dbReference type="Proteomes" id="UP000284202"/>
    </source>
</evidence>
<sequence length="260" mass="28102">MGLAEFRQVTKGWKRWRKPVIDIGVITLLLVALSHLPPDTSLSERMENGILRLCVPDRNSELIRADHATRPGYELALMQGVAQELDLRLQVVEIANMGRSFNPRDWQIGRGQCDILGGGLADSAANRGFLTLLPNGGRIGLVRISDSAPPARGAKVGVFMGSAGLNRVQLSSWMRAEGWQPHPLATEADLAVWLRQGGEAIASSLTPLPAGALSHDLPAAAGESTSLAFGLWRGDVTLTRAIRAALQKEIQHKQFVARAN</sequence>
<evidence type="ECO:0000313" key="1">
    <source>
        <dbReference type="EMBL" id="RJE89236.1"/>
    </source>
</evidence>
<dbReference type="EMBL" id="QZCG01000001">
    <property type="protein sequence ID" value="RJE89236.1"/>
    <property type="molecule type" value="Genomic_DNA"/>
</dbReference>
<organism evidence="1 2">
    <name type="scientific">Paracoccus onubensis</name>
    <dbReference type="NCBI Taxonomy" id="1675788"/>
    <lineage>
        <taxon>Bacteria</taxon>
        <taxon>Pseudomonadati</taxon>
        <taxon>Pseudomonadota</taxon>
        <taxon>Alphaproteobacteria</taxon>
        <taxon>Rhodobacterales</taxon>
        <taxon>Paracoccaceae</taxon>
        <taxon>Paracoccus</taxon>
    </lineage>
</organism>
<dbReference type="AlphaFoldDB" id="A0A418T812"/>
<proteinExistence type="predicted"/>
<name>A0A418T812_9RHOB</name>
<protein>
    <recommendedName>
        <fullName evidence="3">Transporter substrate-binding domain-containing protein</fullName>
    </recommendedName>
</protein>
<dbReference type="SUPFAM" id="SSF53850">
    <property type="entry name" value="Periplasmic binding protein-like II"/>
    <property type="match status" value="1"/>
</dbReference>
<evidence type="ECO:0008006" key="3">
    <source>
        <dbReference type="Google" id="ProtNLM"/>
    </source>
</evidence>
<comment type="caution">
    <text evidence="1">The sequence shown here is derived from an EMBL/GenBank/DDBJ whole genome shotgun (WGS) entry which is preliminary data.</text>
</comment>
<gene>
    <name evidence="1" type="ORF">D3P04_00860</name>
</gene>